<sequence length="137" mass="15344">MEEVLIVQFMRFAFREESTEEQKAHALELIRRTAAVESVAHSTVGRLLGDPAEGYTHGYSFGLADLDALERYMYDPVHLAGDPEILPHYAKLHVGVAVTDDPDPDLAAKISAVYEGKLARYPDWERLMTAIPEVRFG</sequence>
<dbReference type="SMART" id="SM00886">
    <property type="entry name" value="Dabb"/>
    <property type="match status" value="1"/>
</dbReference>
<proteinExistence type="predicted"/>
<protein>
    <recommendedName>
        <fullName evidence="1">Stress-response A/B barrel domain-containing protein</fullName>
    </recommendedName>
</protein>
<dbReference type="PROSITE" id="PS51502">
    <property type="entry name" value="S_R_A_B_BARREL"/>
    <property type="match status" value="1"/>
</dbReference>
<evidence type="ECO:0000313" key="3">
    <source>
        <dbReference type="Proteomes" id="UP000014137"/>
    </source>
</evidence>
<feature type="domain" description="Stress-response A/B barrel" evidence="1">
    <location>
        <begin position="6"/>
        <end position="101"/>
    </location>
</feature>
<evidence type="ECO:0000259" key="1">
    <source>
        <dbReference type="PROSITE" id="PS51502"/>
    </source>
</evidence>
<accession>M2PXD5</accession>
<dbReference type="EMBL" id="ANMG01000005">
    <property type="protein sequence ID" value="EMD29293.1"/>
    <property type="molecule type" value="Genomic_DNA"/>
</dbReference>
<comment type="caution">
    <text evidence="2">The sequence shown here is derived from an EMBL/GenBank/DDBJ whole genome shotgun (WGS) entry which is preliminary data.</text>
</comment>
<organism evidence="2 3">
    <name type="scientific">Amycolatopsis azurea DSM 43854</name>
    <dbReference type="NCBI Taxonomy" id="1238180"/>
    <lineage>
        <taxon>Bacteria</taxon>
        <taxon>Bacillati</taxon>
        <taxon>Actinomycetota</taxon>
        <taxon>Actinomycetes</taxon>
        <taxon>Pseudonocardiales</taxon>
        <taxon>Pseudonocardiaceae</taxon>
        <taxon>Amycolatopsis</taxon>
    </lineage>
</organism>
<evidence type="ECO:0000313" key="2">
    <source>
        <dbReference type="EMBL" id="EMD29293.1"/>
    </source>
</evidence>
<dbReference type="Proteomes" id="UP000014137">
    <property type="component" value="Unassembled WGS sequence"/>
</dbReference>
<dbReference type="Pfam" id="PF07876">
    <property type="entry name" value="Dabb"/>
    <property type="match status" value="1"/>
</dbReference>
<dbReference type="AlphaFoldDB" id="M2PXD5"/>
<dbReference type="PATRIC" id="fig|1238180.3.peg.1019"/>
<name>M2PXD5_9PSEU</name>
<dbReference type="InterPro" id="IPR011008">
    <property type="entry name" value="Dimeric_a/b-barrel"/>
</dbReference>
<dbReference type="Gene3D" id="3.30.70.100">
    <property type="match status" value="1"/>
</dbReference>
<gene>
    <name evidence="2" type="ORF">C791_5034</name>
</gene>
<reference evidence="2 3" key="1">
    <citation type="submission" date="2012-10" db="EMBL/GenBank/DDBJ databases">
        <title>Genome assembly of Amycolatopsis azurea DSM 43854.</title>
        <authorList>
            <person name="Khatri I."/>
            <person name="Kaur I."/>
            <person name="Subramanian S."/>
            <person name="Mayilraj S."/>
        </authorList>
    </citation>
    <scope>NUCLEOTIDE SEQUENCE [LARGE SCALE GENOMIC DNA]</scope>
    <source>
        <strain evidence="2 3">DSM 43854</strain>
    </source>
</reference>
<dbReference type="SUPFAM" id="SSF54909">
    <property type="entry name" value="Dimeric alpha+beta barrel"/>
    <property type="match status" value="1"/>
</dbReference>
<dbReference type="InterPro" id="IPR013097">
    <property type="entry name" value="Dabb"/>
</dbReference>